<dbReference type="SMART" id="SM00382">
    <property type="entry name" value="AAA"/>
    <property type="match status" value="1"/>
</dbReference>
<proteinExistence type="inferred from homology"/>
<dbReference type="GO" id="GO:0009360">
    <property type="term" value="C:DNA polymerase III complex"/>
    <property type="evidence" value="ECO:0007669"/>
    <property type="project" value="InterPro"/>
</dbReference>
<accession>A0AAX6F7R0</accession>
<dbReference type="PROSITE" id="PS50935">
    <property type="entry name" value="SSB"/>
    <property type="match status" value="1"/>
</dbReference>
<evidence type="ECO:0000256" key="8">
    <source>
        <dbReference type="ARBA" id="ARBA00022932"/>
    </source>
</evidence>
<dbReference type="InterPro" id="IPR008921">
    <property type="entry name" value="DNA_pol3_clamp-load_cplx_C"/>
</dbReference>
<evidence type="ECO:0000313" key="14">
    <source>
        <dbReference type="EMBL" id="KAJ6812288.1"/>
    </source>
</evidence>
<dbReference type="Pfam" id="PF22608">
    <property type="entry name" value="DNAX_ATPase_lid"/>
    <property type="match status" value="1"/>
</dbReference>
<evidence type="ECO:0000256" key="5">
    <source>
        <dbReference type="ARBA" id="ARBA00022741"/>
    </source>
</evidence>
<dbReference type="GO" id="GO:0003887">
    <property type="term" value="F:DNA-directed DNA polymerase activity"/>
    <property type="evidence" value="ECO:0007669"/>
    <property type="project" value="UniProtKB-KW"/>
</dbReference>
<dbReference type="EMBL" id="JANAVB010031217">
    <property type="protein sequence ID" value="KAJ6812288.1"/>
    <property type="molecule type" value="Genomic_DNA"/>
</dbReference>
<dbReference type="GO" id="GO:0046872">
    <property type="term" value="F:metal ion binding"/>
    <property type="evidence" value="ECO:0007669"/>
    <property type="project" value="UniProtKB-KW"/>
</dbReference>
<keyword evidence="7" id="KW-0067">ATP-binding</keyword>
<dbReference type="CDD" id="cd18137">
    <property type="entry name" value="HLD_clamp_pol_III_gamma_tau"/>
    <property type="match status" value="1"/>
</dbReference>
<evidence type="ECO:0000313" key="15">
    <source>
        <dbReference type="Proteomes" id="UP001140949"/>
    </source>
</evidence>
<dbReference type="CDD" id="cd00009">
    <property type="entry name" value="AAA"/>
    <property type="match status" value="1"/>
</dbReference>
<evidence type="ECO:0000256" key="6">
    <source>
        <dbReference type="ARBA" id="ARBA00022833"/>
    </source>
</evidence>
<dbReference type="InterPro" id="IPR003593">
    <property type="entry name" value="AAA+_ATPase"/>
</dbReference>
<dbReference type="GO" id="GO:0006281">
    <property type="term" value="P:DNA repair"/>
    <property type="evidence" value="ECO:0007669"/>
    <property type="project" value="TreeGrafter"/>
</dbReference>
<dbReference type="EC" id="2.7.7.7" evidence="3"/>
<dbReference type="GO" id="GO:0006261">
    <property type="term" value="P:DNA-templated DNA replication"/>
    <property type="evidence" value="ECO:0007669"/>
    <property type="project" value="TreeGrafter"/>
</dbReference>
<evidence type="ECO:0000259" key="13">
    <source>
        <dbReference type="SMART" id="SM00382"/>
    </source>
</evidence>
<evidence type="ECO:0000256" key="1">
    <source>
        <dbReference type="ARBA" id="ARBA00002386"/>
    </source>
</evidence>
<evidence type="ECO:0000256" key="11">
    <source>
        <dbReference type="PROSITE-ProRule" id="PRU00252"/>
    </source>
</evidence>
<evidence type="ECO:0000256" key="3">
    <source>
        <dbReference type="ARBA" id="ARBA00012417"/>
    </source>
</evidence>
<dbReference type="NCBIfam" id="TIGR02397">
    <property type="entry name" value="dnaX_nterm"/>
    <property type="match status" value="1"/>
</dbReference>
<reference evidence="14" key="2">
    <citation type="submission" date="2023-04" db="EMBL/GenBank/DDBJ databases">
        <authorList>
            <person name="Bruccoleri R.E."/>
            <person name="Oakeley E.J."/>
            <person name="Faust A.-M."/>
            <person name="Dessus-Babus S."/>
            <person name="Altorfer M."/>
            <person name="Burckhardt D."/>
            <person name="Oertli M."/>
            <person name="Naumann U."/>
            <person name="Petersen F."/>
            <person name="Wong J."/>
        </authorList>
    </citation>
    <scope>NUCLEOTIDE SEQUENCE</scope>
    <source>
        <strain evidence="14">GSM-AAB239-AS_SAM_17_03QT</strain>
        <tissue evidence="14">Leaf</tissue>
    </source>
</reference>
<keyword evidence="8" id="KW-0548">Nucleotidyltransferase</keyword>
<dbReference type="GO" id="GO:0003689">
    <property type="term" value="F:DNA clamp loader activity"/>
    <property type="evidence" value="ECO:0007669"/>
    <property type="project" value="TreeGrafter"/>
</dbReference>
<comment type="similarity">
    <text evidence="2">Belongs to the DnaX/STICHEL family.</text>
</comment>
<dbReference type="InterPro" id="IPR050238">
    <property type="entry name" value="DNA_Rep/Repair_Clamp_Loader"/>
</dbReference>
<dbReference type="Proteomes" id="UP001140949">
    <property type="component" value="Unassembled WGS sequence"/>
</dbReference>
<gene>
    <name evidence="14" type="ORF">M6B38_149340</name>
</gene>
<keyword evidence="15" id="KW-1185">Reference proteome</keyword>
<dbReference type="GO" id="GO:0003697">
    <property type="term" value="F:single-stranded DNA binding"/>
    <property type="evidence" value="ECO:0007669"/>
    <property type="project" value="InterPro"/>
</dbReference>
<dbReference type="Gene3D" id="3.40.50.300">
    <property type="entry name" value="P-loop containing nucleotide triphosphate hydrolases"/>
    <property type="match status" value="1"/>
</dbReference>
<evidence type="ECO:0000256" key="9">
    <source>
        <dbReference type="ARBA" id="ARBA00023054"/>
    </source>
</evidence>
<protein>
    <recommendedName>
        <fullName evidence="3">DNA-directed DNA polymerase</fullName>
        <ecNumber evidence="3">2.7.7.7</ecNumber>
    </recommendedName>
</protein>
<dbReference type="GO" id="GO:0005524">
    <property type="term" value="F:ATP binding"/>
    <property type="evidence" value="ECO:0007669"/>
    <property type="project" value="UniProtKB-KW"/>
</dbReference>
<keyword evidence="8" id="KW-0239">DNA-directed DNA polymerase</keyword>
<keyword evidence="9" id="KW-0175">Coiled coil</keyword>
<feature type="domain" description="AAA+ ATPase" evidence="13">
    <location>
        <begin position="270"/>
        <end position="412"/>
    </location>
</feature>
<evidence type="ECO:0000256" key="12">
    <source>
        <dbReference type="SAM" id="MobiDB-lite"/>
    </source>
</evidence>
<dbReference type="Pfam" id="PF23007">
    <property type="entry name" value="DnaA_N-like_STI"/>
    <property type="match status" value="1"/>
</dbReference>
<dbReference type="Pfam" id="PF13177">
    <property type="entry name" value="DNA_pol3_delta2"/>
    <property type="match status" value="1"/>
</dbReference>
<organism evidence="14 15">
    <name type="scientific">Iris pallida</name>
    <name type="common">Sweet iris</name>
    <dbReference type="NCBI Taxonomy" id="29817"/>
    <lineage>
        <taxon>Eukaryota</taxon>
        <taxon>Viridiplantae</taxon>
        <taxon>Streptophyta</taxon>
        <taxon>Embryophyta</taxon>
        <taxon>Tracheophyta</taxon>
        <taxon>Spermatophyta</taxon>
        <taxon>Magnoliopsida</taxon>
        <taxon>Liliopsida</taxon>
        <taxon>Asparagales</taxon>
        <taxon>Iridaceae</taxon>
        <taxon>Iridoideae</taxon>
        <taxon>Irideae</taxon>
        <taxon>Iris</taxon>
    </lineage>
</organism>
<dbReference type="InterPro" id="IPR027417">
    <property type="entry name" value="P-loop_NTPase"/>
</dbReference>
<dbReference type="SUPFAM" id="SSF52540">
    <property type="entry name" value="P-loop containing nucleoside triphosphate hydrolases"/>
    <property type="match status" value="1"/>
</dbReference>
<keyword evidence="6" id="KW-0862">Zinc</keyword>
<evidence type="ECO:0000256" key="4">
    <source>
        <dbReference type="ARBA" id="ARBA00022723"/>
    </source>
</evidence>
<comment type="function">
    <text evidence="1">May be involved in DNA replication and thus regulate cell proliferation.</text>
</comment>
<dbReference type="GO" id="GO:0005663">
    <property type="term" value="C:DNA replication factor C complex"/>
    <property type="evidence" value="ECO:0007669"/>
    <property type="project" value="TreeGrafter"/>
</dbReference>
<dbReference type="InterPro" id="IPR045085">
    <property type="entry name" value="HLD_clamp_pol_III_gamma_tau"/>
</dbReference>
<dbReference type="InterPro" id="IPR000424">
    <property type="entry name" value="Primosome_PriB/ssb"/>
</dbReference>
<evidence type="ECO:0000256" key="2">
    <source>
        <dbReference type="ARBA" id="ARBA00006360"/>
    </source>
</evidence>
<dbReference type="InterPro" id="IPR012763">
    <property type="entry name" value="DNA_pol_III_sug/sutau_N"/>
</dbReference>
<dbReference type="PANTHER" id="PTHR11669:SF0">
    <property type="entry name" value="PROTEIN STICHEL-LIKE 2"/>
    <property type="match status" value="1"/>
</dbReference>
<evidence type="ECO:0000256" key="10">
    <source>
        <dbReference type="ARBA" id="ARBA00049244"/>
    </source>
</evidence>
<dbReference type="PANTHER" id="PTHR11669">
    <property type="entry name" value="REPLICATION FACTOR C / DNA POLYMERASE III GAMMA-TAU SUBUNIT"/>
    <property type="match status" value="1"/>
</dbReference>
<comment type="catalytic activity">
    <reaction evidence="10">
        <text>DNA(n) + a 2'-deoxyribonucleoside 5'-triphosphate = DNA(n+1) + diphosphate</text>
        <dbReference type="Rhea" id="RHEA:22508"/>
        <dbReference type="Rhea" id="RHEA-COMP:17339"/>
        <dbReference type="Rhea" id="RHEA-COMP:17340"/>
        <dbReference type="ChEBI" id="CHEBI:33019"/>
        <dbReference type="ChEBI" id="CHEBI:61560"/>
        <dbReference type="ChEBI" id="CHEBI:173112"/>
        <dbReference type="EC" id="2.7.7.7"/>
    </reaction>
</comment>
<comment type="caution">
    <text evidence="14">The sequence shown here is derived from an EMBL/GenBank/DDBJ whole genome shotgun (WGS) entry which is preliminary data.</text>
</comment>
<dbReference type="SUPFAM" id="SSF48019">
    <property type="entry name" value="post-AAA+ oligomerization domain-like"/>
    <property type="match status" value="1"/>
</dbReference>
<dbReference type="InterPro" id="IPR054506">
    <property type="entry name" value="DnaA_N-like_STI"/>
</dbReference>
<evidence type="ECO:0000256" key="7">
    <source>
        <dbReference type="ARBA" id="ARBA00022840"/>
    </source>
</evidence>
<keyword evidence="11" id="KW-0238">DNA-binding</keyword>
<sequence length="933" mass="104806">MAEGRRNSVDVPLSKTLVALKRVRSLRDPDTNSMSKFAMAINSMNLDDVGLKELHGFGNESESDHNSLKKSSMVRIRGTDSRKAYMVRKPCRQRMKKSKEPKLVTRSMKYLEEEVNSCSESRVDRKVVRKKSGYHSWRKPVAALEDAIMSRVGTPCMSMSESRTNCSSWTTIGFPTDEVDVRDSNFNGCGISYCWSRTPRYRDPNLSPDVREEHPLLSSEGREPASREIVPYPETPRSLSQKFRPRSFSDLVGLMVVSNSLLYALSKGKIAPVYLFHGPRGTGKTSTARIFAAALNCLSLEEHRPCGFCRECVFLFSGRSRDVKELDAAKLNHKDRVKALIKSASLSPFSSHFKVFIIDECQFLRGETWAAIFNSVENLSQHSVFIMITTDPAKLPSSYVSQTQRYHFPKIKDVDISFRLQKICIEEGLEFDKDAVDFIAAKSNGSLRDAETILDQLGLLGKRITLSLAYELVGVVSDKELLNLLDLALSADTTNTVIRARDLMSSRIDPMQLISQLANLIMDILSGRCQPGFCNVGRNLFDTHDLTDIGMQKLRHALKILSETEKQLRTSKNQATWLTVALLQFGTGDDENFCSSSPRNSLKNSDCDEHNRTICPENHCDRTKLETIWRRTSRKCQSSSFKIFLQKEGNLSSISFNDGLAIAEIEFFHPDHLSKAEKSWKLIAHSLEDVLGCNVQIRLKLVPACIKKSTSVKKPSFSLLGCSGRNCQMSESTMTDENESDTSARRKACFQVYPSQPGKNLSSFVEQLDANLVPASCFHDKEAVVIRNHEEDARSSRTTSDRIISDHIVKEYRLRSDSSREVSEVGQYVSIQEHEQQPSCFAKTLKLRRKVLSSNAAQAICLGSQPQKQELSIVKKATSEISFSPREPPSLCSRANAEVNYNSGEENAQCKDSKFSSKFLCWRPPKSGPKLVS</sequence>
<keyword evidence="4" id="KW-0479">Metal-binding</keyword>
<dbReference type="FunFam" id="1.10.8.60:FF:000013">
    <property type="entry name" value="DNA polymerase III subunit gamma/tau"/>
    <property type="match status" value="1"/>
</dbReference>
<feature type="compositionally biased region" description="Basic and acidic residues" evidence="12">
    <location>
        <begin position="209"/>
        <end position="225"/>
    </location>
</feature>
<dbReference type="AlphaFoldDB" id="A0AAX6F7R0"/>
<dbReference type="Gene3D" id="1.10.8.60">
    <property type="match status" value="1"/>
</dbReference>
<keyword evidence="8" id="KW-0808">Transferase</keyword>
<keyword evidence="5" id="KW-0547">Nucleotide-binding</keyword>
<feature type="region of interest" description="Disordered" evidence="12">
    <location>
        <begin position="204"/>
        <end position="225"/>
    </location>
</feature>
<reference evidence="14" key="1">
    <citation type="journal article" date="2023" name="GigaByte">
        <title>Genome assembly of the bearded iris, Iris pallida Lam.</title>
        <authorList>
            <person name="Bruccoleri R.E."/>
            <person name="Oakeley E.J."/>
            <person name="Faust A.M.E."/>
            <person name="Altorfer M."/>
            <person name="Dessus-Babus S."/>
            <person name="Burckhardt D."/>
            <person name="Oertli M."/>
            <person name="Naumann U."/>
            <person name="Petersen F."/>
            <person name="Wong J."/>
        </authorList>
    </citation>
    <scope>NUCLEOTIDE SEQUENCE</scope>
    <source>
        <strain evidence="14">GSM-AAB239-AS_SAM_17_03QT</strain>
    </source>
</reference>
<name>A0AAX6F7R0_IRIPA</name>